<gene>
    <name evidence="6" type="primary">Necator_chrX.g25085</name>
    <name evidence="6" type="ORF">RB195_024919</name>
</gene>
<dbReference type="Gene3D" id="2.130.10.10">
    <property type="entry name" value="YVTN repeat-like/Quinoprotein amine dehydrogenase"/>
    <property type="match status" value="1"/>
</dbReference>
<evidence type="ECO:0000259" key="5">
    <source>
        <dbReference type="PROSITE" id="PS50011"/>
    </source>
</evidence>
<evidence type="ECO:0000256" key="4">
    <source>
        <dbReference type="SAM" id="SignalP"/>
    </source>
</evidence>
<dbReference type="InterPro" id="IPR050122">
    <property type="entry name" value="RTK"/>
</dbReference>
<accession>A0ABR1ESB0</accession>
<keyword evidence="4" id="KW-0732">Signal</keyword>
<keyword evidence="3" id="KW-0812">Transmembrane</keyword>
<feature type="binding site" evidence="2">
    <location>
        <position position="734"/>
    </location>
    <ligand>
        <name>ATP</name>
        <dbReference type="ChEBI" id="CHEBI:30616"/>
    </ligand>
</feature>
<feature type="signal peptide" evidence="4">
    <location>
        <begin position="1"/>
        <end position="16"/>
    </location>
</feature>
<evidence type="ECO:0000313" key="6">
    <source>
        <dbReference type="EMBL" id="KAK6764776.1"/>
    </source>
</evidence>
<keyword evidence="2" id="KW-0547">Nucleotide-binding</keyword>
<comment type="caution">
    <text evidence="6">The sequence shown here is derived from an EMBL/GenBank/DDBJ whole genome shotgun (WGS) entry which is preliminary data.</text>
</comment>
<evidence type="ECO:0000256" key="1">
    <source>
        <dbReference type="ARBA" id="ARBA00004167"/>
    </source>
</evidence>
<name>A0ABR1ESB0_NECAM</name>
<dbReference type="SUPFAM" id="SSF56112">
    <property type="entry name" value="Protein kinase-like (PK-like)"/>
    <property type="match status" value="1"/>
</dbReference>
<dbReference type="InterPro" id="IPR002909">
    <property type="entry name" value="IPT_dom"/>
</dbReference>
<dbReference type="InterPro" id="IPR000719">
    <property type="entry name" value="Prot_kinase_dom"/>
</dbReference>
<dbReference type="PANTHER" id="PTHR24416">
    <property type="entry name" value="TYROSINE-PROTEIN KINASE RECEPTOR"/>
    <property type="match status" value="1"/>
</dbReference>
<feature type="transmembrane region" description="Helical" evidence="3">
    <location>
        <begin position="622"/>
        <end position="641"/>
    </location>
</feature>
<dbReference type="Gene3D" id="1.10.510.10">
    <property type="entry name" value="Transferase(Phosphotransferase) domain 1"/>
    <property type="match status" value="1"/>
</dbReference>
<dbReference type="Pfam" id="PF07714">
    <property type="entry name" value="PK_Tyr_Ser-Thr"/>
    <property type="match status" value="1"/>
</dbReference>
<keyword evidence="3" id="KW-1133">Transmembrane helix</keyword>
<protein>
    <recommendedName>
        <fullName evidence="5">Protein kinase domain-containing protein</fullName>
    </recommendedName>
</protein>
<sequence>MCTVMILLLVVHSKTAMFIDTLYALEDGVVIEPSRAEGLAIHSGFNLIAVGTRKLISVHTQYFEDKYIGELVGSIQLSEPISGSGFVELKFISEYQLFYCDSNSCSLCTALNKEWSCAALLLSWNGTAVSSILGVSVAQIFGKLFVRVVERTRAAVLTYFINDSRLLTPEQSAPDAPYIKEFSTSSGFSRGLYVYFLGSASQPYEPFINANLGKENRTITKITRVCSSDLTSQLESRMDLAIECGSDGANKSVHASFYDSEHDQVTIVVGSGQYNWTICVFNMIEIEARFDKGWDICQKTTLHESSPNCEAATNEMDLGDHCHIFTRRADAFRMQTCSRFGQSIEYVYENCNLHQFIENSYRYGWLEDFRPVKGSILGRVASDVERVVSVLPDYKSNAIFLGGYSGTSMVLLRVPKRLEGSSTYSFVLWRKKSSPISHFPICLSEDGKTLFILNSTKVTANHISCSGLYTTCEDIAEGGWQDPLSCIWCPDKKKHVVVSSYEKTDCRHPLTKTCPPVIDHANRNENLSEWEVFGSNLDRMDDVEVYICGQKCSVNRILSSSTRLLCILSDGSVQDVACNVRVVGRLGGYEDFTLEVKKITHNVALVTDRFRYTESHSKWKDVVAILAIAILAVLGVIIYIARRKMRGLKENVTMSVLVKTIGEKTGDDYSNKFGRHLVDKFSPYEQMFRDLDERLKVDISSLHIEEEIGRGHFGIVSRATYCTPNGTTKKVACKVLKQSVAGVGDFIIEGLTMGQFNHPNLMQLIGIAFTDKKFPIIVTDYMENGDLRSYLRDESKILTLRSLLRFACQIAEGMEHLHMCKSVHCDLAARNCIPDDAILLSEDHSDSSREAIEEEFIRRTVKRSQMKLHRRILEKFPYNIVKNVLISIQEMEDVEVENVMEQLEKEINAKRFNHLPFGVTASPSILNMAIFAYLNAKNIPLSHEKARNIDIVNEGIHEKDKSPSGDIKFLGVKYNTESDQFDVKVNIPSKTLLTKRDVHTSKAHNLKGQLPEGSMESLATTIRFVTLNCRTLSSELKGAALSRLLRHLCVPFAALQETRMTDRPVISIENYTIYRGDADENKVGGCAIAVRNDYKNLVE</sequence>
<keyword evidence="2" id="KW-0067">ATP-binding</keyword>
<dbReference type="InterPro" id="IPR015943">
    <property type="entry name" value="WD40/YVTN_repeat-like_dom_sf"/>
</dbReference>
<dbReference type="PANTHER" id="PTHR24416:SF564">
    <property type="entry name" value="MACROPHAGE-STIMULATING PROTEIN RECEPTOR"/>
    <property type="match status" value="1"/>
</dbReference>
<reference evidence="6 7" key="1">
    <citation type="submission" date="2023-08" db="EMBL/GenBank/DDBJ databases">
        <title>A Necator americanus chromosomal reference genome.</title>
        <authorList>
            <person name="Ilik V."/>
            <person name="Petrzelkova K.J."/>
            <person name="Pardy F."/>
            <person name="Fuh T."/>
            <person name="Niatou-Singa F.S."/>
            <person name="Gouil Q."/>
            <person name="Baker L."/>
            <person name="Ritchie M.E."/>
            <person name="Jex A.R."/>
            <person name="Gazzola D."/>
            <person name="Li H."/>
            <person name="Toshio Fujiwara R."/>
            <person name="Zhan B."/>
            <person name="Aroian R.V."/>
            <person name="Pafco B."/>
            <person name="Schwarz E.M."/>
        </authorList>
    </citation>
    <scope>NUCLEOTIDE SEQUENCE [LARGE SCALE GENOMIC DNA]</scope>
    <source>
        <strain evidence="6 7">Aroian</strain>
        <tissue evidence="6">Whole animal</tissue>
    </source>
</reference>
<dbReference type="InterPro" id="IPR036691">
    <property type="entry name" value="Endo/exonu/phosph_ase_sf"/>
</dbReference>
<dbReference type="SUPFAM" id="SSF101912">
    <property type="entry name" value="Sema domain"/>
    <property type="match status" value="1"/>
</dbReference>
<keyword evidence="3" id="KW-0472">Membrane</keyword>
<proteinExistence type="predicted"/>
<comment type="subcellular location">
    <subcellularLocation>
        <location evidence="1">Membrane</location>
        <topology evidence="1">Single-pass membrane protein</topology>
    </subcellularLocation>
</comment>
<keyword evidence="7" id="KW-1185">Reference proteome</keyword>
<dbReference type="EMBL" id="JAVFWL010000006">
    <property type="protein sequence ID" value="KAK6764776.1"/>
    <property type="molecule type" value="Genomic_DNA"/>
</dbReference>
<evidence type="ECO:0000256" key="2">
    <source>
        <dbReference type="PROSITE-ProRule" id="PRU10141"/>
    </source>
</evidence>
<evidence type="ECO:0000256" key="3">
    <source>
        <dbReference type="SAM" id="Phobius"/>
    </source>
</evidence>
<dbReference type="InterPro" id="IPR036352">
    <property type="entry name" value="Semap_dom_sf"/>
</dbReference>
<organism evidence="6 7">
    <name type="scientific">Necator americanus</name>
    <name type="common">Human hookworm</name>
    <dbReference type="NCBI Taxonomy" id="51031"/>
    <lineage>
        <taxon>Eukaryota</taxon>
        <taxon>Metazoa</taxon>
        <taxon>Ecdysozoa</taxon>
        <taxon>Nematoda</taxon>
        <taxon>Chromadorea</taxon>
        <taxon>Rhabditida</taxon>
        <taxon>Rhabditina</taxon>
        <taxon>Rhabditomorpha</taxon>
        <taxon>Strongyloidea</taxon>
        <taxon>Ancylostomatidae</taxon>
        <taxon>Bunostominae</taxon>
        <taxon>Necator</taxon>
    </lineage>
</organism>
<dbReference type="Gene3D" id="3.60.10.10">
    <property type="entry name" value="Endonuclease/exonuclease/phosphatase"/>
    <property type="match status" value="1"/>
</dbReference>
<feature type="domain" description="Protein kinase" evidence="5">
    <location>
        <begin position="702"/>
        <end position="1099"/>
    </location>
</feature>
<dbReference type="InterPro" id="IPR001245">
    <property type="entry name" value="Ser-Thr/Tyr_kinase_cat_dom"/>
</dbReference>
<dbReference type="InterPro" id="IPR017441">
    <property type="entry name" value="Protein_kinase_ATP_BS"/>
</dbReference>
<dbReference type="PROSITE" id="PS50011">
    <property type="entry name" value="PROTEIN_KINASE_DOM"/>
    <property type="match status" value="1"/>
</dbReference>
<evidence type="ECO:0000313" key="7">
    <source>
        <dbReference type="Proteomes" id="UP001303046"/>
    </source>
</evidence>
<feature type="chain" id="PRO_5046419939" description="Protein kinase domain-containing protein" evidence="4">
    <location>
        <begin position="17"/>
        <end position="1099"/>
    </location>
</feature>
<feature type="transmembrane region" description="Helical" evidence="3">
    <location>
        <begin position="915"/>
        <end position="934"/>
    </location>
</feature>
<dbReference type="PROSITE" id="PS00107">
    <property type="entry name" value="PROTEIN_KINASE_ATP"/>
    <property type="match status" value="1"/>
</dbReference>
<dbReference type="Proteomes" id="UP001303046">
    <property type="component" value="Unassembled WGS sequence"/>
</dbReference>
<dbReference type="InterPro" id="IPR011009">
    <property type="entry name" value="Kinase-like_dom_sf"/>
</dbReference>
<dbReference type="Pfam" id="PF01833">
    <property type="entry name" value="TIG"/>
    <property type="match status" value="1"/>
</dbReference>